<feature type="transmembrane region" description="Helical" evidence="1">
    <location>
        <begin position="72"/>
        <end position="93"/>
    </location>
</feature>
<keyword evidence="1" id="KW-0812">Transmembrane</keyword>
<evidence type="ECO:0008006" key="3">
    <source>
        <dbReference type="Google" id="ProtNLM"/>
    </source>
</evidence>
<keyword evidence="1" id="KW-1133">Transmembrane helix</keyword>
<organism evidence="2">
    <name type="scientific">marine sediment metagenome</name>
    <dbReference type="NCBI Taxonomy" id="412755"/>
    <lineage>
        <taxon>unclassified sequences</taxon>
        <taxon>metagenomes</taxon>
        <taxon>ecological metagenomes</taxon>
    </lineage>
</organism>
<dbReference type="AlphaFoldDB" id="A0A0F9T327"/>
<dbReference type="GO" id="GO:0016020">
    <property type="term" value="C:membrane"/>
    <property type="evidence" value="ECO:0007669"/>
    <property type="project" value="InterPro"/>
</dbReference>
<evidence type="ECO:0000256" key="1">
    <source>
        <dbReference type="SAM" id="Phobius"/>
    </source>
</evidence>
<dbReference type="InterPro" id="IPR003425">
    <property type="entry name" value="CCB3/YggT"/>
</dbReference>
<dbReference type="EMBL" id="LAZR01001513">
    <property type="protein sequence ID" value="KKN43411.1"/>
    <property type="molecule type" value="Genomic_DNA"/>
</dbReference>
<name>A0A0F9T327_9ZZZZ</name>
<comment type="caution">
    <text evidence="2">The sequence shown here is derived from an EMBL/GenBank/DDBJ whole genome shotgun (WGS) entry which is preliminary data.</text>
</comment>
<keyword evidence="1" id="KW-0472">Membrane</keyword>
<proteinExistence type="predicted"/>
<sequence>MILFANFLSAFARIIHGALTIYMMIVFFRVILSWIRIPALDQLAVVFYHLTEPVMKPIRKFVPPNKMGGMDITPIIVIFLIMFVDQFVTVTLADYAQQLREQALSSSPTFN</sequence>
<evidence type="ECO:0000313" key="2">
    <source>
        <dbReference type="EMBL" id="KKN43411.1"/>
    </source>
</evidence>
<protein>
    <recommendedName>
        <fullName evidence="3">YggT family protein</fullName>
    </recommendedName>
</protein>
<dbReference type="PANTHER" id="PTHR33219:SF14">
    <property type="entry name" value="PROTEIN COFACTOR ASSEMBLY OF COMPLEX C SUBUNIT B CCB3, CHLOROPLASTIC-RELATED"/>
    <property type="match status" value="1"/>
</dbReference>
<accession>A0A0F9T327</accession>
<dbReference type="Pfam" id="PF02325">
    <property type="entry name" value="CCB3_YggT"/>
    <property type="match status" value="1"/>
</dbReference>
<dbReference type="PANTHER" id="PTHR33219">
    <property type="entry name" value="YLMG HOMOLOG PROTEIN 2, CHLOROPLASTIC"/>
    <property type="match status" value="1"/>
</dbReference>
<reference evidence="2" key="1">
    <citation type="journal article" date="2015" name="Nature">
        <title>Complex archaea that bridge the gap between prokaryotes and eukaryotes.</title>
        <authorList>
            <person name="Spang A."/>
            <person name="Saw J.H."/>
            <person name="Jorgensen S.L."/>
            <person name="Zaremba-Niedzwiedzka K."/>
            <person name="Martijn J."/>
            <person name="Lind A.E."/>
            <person name="van Eijk R."/>
            <person name="Schleper C."/>
            <person name="Guy L."/>
            <person name="Ettema T.J."/>
        </authorList>
    </citation>
    <scope>NUCLEOTIDE SEQUENCE</scope>
</reference>
<gene>
    <name evidence="2" type="ORF">LCGC14_0703460</name>
</gene>